<gene>
    <name evidence="1" type="ORF">LR48_Vigan10g261600</name>
</gene>
<evidence type="ECO:0000313" key="1">
    <source>
        <dbReference type="EMBL" id="KOM56724.1"/>
    </source>
</evidence>
<protein>
    <submittedName>
        <fullName evidence="1">Uncharacterized protein</fullName>
    </submittedName>
</protein>
<organism evidence="1 2">
    <name type="scientific">Phaseolus angularis</name>
    <name type="common">Azuki bean</name>
    <name type="synonym">Vigna angularis</name>
    <dbReference type="NCBI Taxonomy" id="3914"/>
    <lineage>
        <taxon>Eukaryota</taxon>
        <taxon>Viridiplantae</taxon>
        <taxon>Streptophyta</taxon>
        <taxon>Embryophyta</taxon>
        <taxon>Tracheophyta</taxon>
        <taxon>Spermatophyta</taxon>
        <taxon>Magnoliopsida</taxon>
        <taxon>eudicotyledons</taxon>
        <taxon>Gunneridae</taxon>
        <taxon>Pentapetalae</taxon>
        <taxon>rosids</taxon>
        <taxon>fabids</taxon>
        <taxon>Fabales</taxon>
        <taxon>Fabaceae</taxon>
        <taxon>Papilionoideae</taxon>
        <taxon>50 kb inversion clade</taxon>
        <taxon>NPAAA clade</taxon>
        <taxon>indigoferoid/millettioid clade</taxon>
        <taxon>Phaseoleae</taxon>
        <taxon>Vigna</taxon>
    </lineage>
</organism>
<evidence type="ECO:0000313" key="2">
    <source>
        <dbReference type="Proteomes" id="UP000053144"/>
    </source>
</evidence>
<sequence length="211" mass="23059">MCREWDLPSNATDYAATGVCQVNLNPSSVLVCLLPKMGEKGHNAGTDTPGPSSTAECPEITTMLNEIMGKKGTVRNWLQAFDIEKANADRPGSSAKSTQAQLTTPIVLSVSPDEAMVAEEQPLIRKRRDKTVGASGVVSKKRKETVDETERPLPNGVWDPSFTLSHKIEFNLDNSEKRVVESMTEQQMADAMLEMASRTAMAAWHMAYASD</sequence>
<dbReference type="Gramene" id="KOM56724">
    <property type="protein sequence ID" value="KOM56724"/>
    <property type="gene ID" value="LR48_Vigan10g261600"/>
</dbReference>
<name>A0A0L9VPP8_PHAAN</name>
<dbReference type="AlphaFoldDB" id="A0A0L9VPP8"/>
<reference evidence="2" key="1">
    <citation type="journal article" date="2015" name="Proc. Natl. Acad. Sci. U.S.A.">
        <title>Genome sequencing of adzuki bean (Vigna angularis) provides insight into high starch and low fat accumulation and domestication.</title>
        <authorList>
            <person name="Yang K."/>
            <person name="Tian Z."/>
            <person name="Chen C."/>
            <person name="Luo L."/>
            <person name="Zhao B."/>
            <person name="Wang Z."/>
            <person name="Yu L."/>
            <person name="Li Y."/>
            <person name="Sun Y."/>
            <person name="Li W."/>
            <person name="Chen Y."/>
            <person name="Li Y."/>
            <person name="Zhang Y."/>
            <person name="Ai D."/>
            <person name="Zhao J."/>
            <person name="Shang C."/>
            <person name="Ma Y."/>
            <person name="Wu B."/>
            <person name="Wang M."/>
            <person name="Gao L."/>
            <person name="Sun D."/>
            <person name="Zhang P."/>
            <person name="Guo F."/>
            <person name="Wang W."/>
            <person name="Li Y."/>
            <person name="Wang J."/>
            <person name="Varshney R.K."/>
            <person name="Wang J."/>
            <person name="Ling H.Q."/>
            <person name="Wan P."/>
        </authorList>
    </citation>
    <scope>NUCLEOTIDE SEQUENCE</scope>
    <source>
        <strain evidence="2">cv. Jingnong 6</strain>
    </source>
</reference>
<dbReference type="EMBL" id="CM003380">
    <property type="protein sequence ID" value="KOM56724.1"/>
    <property type="molecule type" value="Genomic_DNA"/>
</dbReference>
<accession>A0A0L9VPP8</accession>
<dbReference type="Proteomes" id="UP000053144">
    <property type="component" value="Chromosome 10"/>
</dbReference>
<proteinExistence type="predicted"/>